<dbReference type="EMBL" id="FZNQ01000009">
    <property type="protein sequence ID" value="SNR48428.1"/>
    <property type="molecule type" value="Genomic_DNA"/>
</dbReference>
<evidence type="ECO:0000313" key="2">
    <source>
        <dbReference type="EMBL" id="SNR48428.1"/>
    </source>
</evidence>
<accession>A0A238WPU2</accession>
<dbReference type="OrthoDB" id="328964at2157"/>
<keyword evidence="1" id="KW-0472">Membrane</keyword>
<gene>
    <name evidence="2" type="ORF">SAMN06264855_10941</name>
</gene>
<dbReference type="RefSeq" id="WP_089384871.1">
    <property type="nucleotide sequence ID" value="NZ_FZNQ01000009.1"/>
</dbReference>
<evidence type="ECO:0000313" key="3">
    <source>
        <dbReference type="Proteomes" id="UP000198397"/>
    </source>
</evidence>
<name>A0A238WPU2_HALVU</name>
<protein>
    <submittedName>
        <fullName evidence="2">Uncharacterized protein</fullName>
    </submittedName>
</protein>
<feature type="transmembrane region" description="Helical" evidence="1">
    <location>
        <begin position="41"/>
        <end position="58"/>
    </location>
</feature>
<proteinExistence type="predicted"/>
<dbReference type="Proteomes" id="UP000198397">
    <property type="component" value="Unassembled WGS sequence"/>
</dbReference>
<feature type="transmembrane region" description="Helical" evidence="1">
    <location>
        <begin position="6"/>
        <end position="29"/>
    </location>
</feature>
<keyword evidence="1" id="KW-1133">Transmembrane helix</keyword>
<sequence>MTTLAGVGALPMLGLLILGTTLVTAMLQSRNRLPFTPSERAYIGVSVGAVFLVASFLVDSTWETIVILCVGCFAWGAGYEVGQISEER</sequence>
<organism evidence="2 3">
    <name type="scientific">Halorubrum vacuolatum</name>
    <name type="common">Natronobacterium vacuolatum</name>
    <dbReference type="NCBI Taxonomy" id="63740"/>
    <lineage>
        <taxon>Archaea</taxon>
        <taxon>Methanobacteriati</taxon>
        <taxon>Methanobacteriota</taxon>
        <taxon>Stenosarchaea group</taxon>
        <taxon>Halobacteria</taxon>
        <taxon>Halobacteriales</taxon>
        <taxon>Haloferacaceae</taxon>
        <taxon>Halorubrum</taxon>
    </lineage>
</organism>
<feature type="transmembrane region" description="Helical" evidence="1">
    <location>
        <begin position="64"/>
        <end position="82"/>
    </location>
</feature>
<keyword evidence="1" id="KW-0812">Transmembrane</keyword>
<dbReference type="AlphaFoldDB" id="A0A238WPU2"/>
<reference evidence="2 3" key="1">
    <citation type="submission" date="2017-06" db="EMBL/GenBank/DDBJ databases">
        <authorList>
            <person name="Kim H.J."/>
            <person name="Triplett B.A."/>
        </authorList>
    </citation>
    <scope>NUCLEOTIDE SEQUENCE [LARGE SCALE GENOMIC DNA]</scope>
    <source>
        <strain evidence="2 3">DSM 8800</strain>
    </source>
</reference>
<evidence type="ECO:0000256" key="1">
    <source>
        <dbReference type="SAM" id="Phobius"/>
    </source>
</evidence>
<keyword evidence="3" id="KW-1185">Reference proteome</keyword>